<keyword evidence="3" id="KW-1185">Reference proteome</keyword>
<dbReference type="PROSITE" id="PS51318">
    <property type="entry name" value="TAT"/>
    <property type="match status" value="1"/>
</dbReference>
<organism evidence="2 3">
    <name type="scientific">Streptomyces lutosisoli</name>
    <dbReference type="NCBI Taxonomy" id="2665721"/>
    <lineage>
        <taxon>Bacteria</taxon>
        <taxon>Bacillati</taxon>
        <taxon>Actinomycetota</taxon>
        <taxon>Actinomycetes</taxon>
        <taxon>Kitasatosporales</taxon>
        <taxon>Streptomycetaceae</taxon>
        <taxon>Streptomyces</taxon>
    </lineage>
</organism>
<gene>
    <name evidence="2" type="ORF">ACFQZP_11700</name>
</gene>
<proteinExistence type="predicted"/>
<protein>
    <recommendedName>
        <fullName evidence="4">Peptidase</fullName>
    </recommendedName>
</protein>
<sequence length="112" mass="11595">MLSGRRGLLVGGFTAALLMVAGATSEASATQRTYPIAPGVQLLVRSGPGTHFTIVRTLPAGSRVPIYCQCPGETVSGTYGTTNIWDNIANGEFVSDAYVNTGSDGYVAPHCS</sequence>
<dbReference type="EMBL" id="JBHTEC010000001">
    <property type="protein sequence ID" value="MFD0282342.1"/>
    <property type="molecule type" value="Genomic_DNA"/>
</dbReference>
<feature type="signal peptide" evidence="1">
    <location>
        <begin position="1"/>
        <end position="29"/>
    </location>
</feature>
<evidence type="ECO:0000313" key="2">
    <source>
        <dbReference type="EMBL" id="MFD0282342.1"/>
    </source>
</evidence>
<evidence type="ECO:0000313" key="3">
    <source>
        <dbReference type="Proteomes" id="UP001596957"/>
    </source>
</evidence>
<evidence type="ECO:0000256" key="1">
    <source>
        <dbReference type="SAM" id="SignalP"/>
    </source>
</evidence>
<comment type="caution">
    <text evidence="2">The sequence shown here is derived from an EMBL/GenBank/DDBJ whole genome shotgun (WGS) entry which is preliminary data.</text>
</comment>
<keyword evidence="1" id="KW-0732">Signal</keyword>
<reference evidence="3" key="1">
    <citation type="journal article" date="2019" name="Int. J. Syst. Evol. Microbiol.">
        <title>The Global Catalogue of Microorganisms (GCM) 10K type strain sequencing project: providing services to taxonomists for standard genome sequencing and annotation.</title>
        <authorList>
            <consortium name="The Broad Institute Genomics Platform"/>
            <consortium name="The Broad Institute Genome Sequencing Center for Infectious Disease"/>
            <person name="Wu L."/>
            <person name="Ma J."/>
        </authorList>
    </citation>
    <scope>NUCLEOTIDE SEQUENCE [LARGE SCALE GENOMIC DNA]</scope>
    <source>
        <strain evidence="3">CGMCC 4.7198</strain>
    </source>
</reference>
<dbReference type="RefSeq" id="WP_381264201.1">
    <property type="nucleotide sequence ID" value="NZ_JBHTBI010000094.1"/>
</dbReference>
<evidence type="ECO:0008006" key="4">
    <source>
        <dbReference type="Google" id="ProtNLM"/>
    </source>
</evidence>
<dbReference type="InterPro" id="IPR006311">
    <property type="entry name" value="TAT_signal"/>
</dbReference>
<name>A0ABW2VF68_9ACTN</name>
<dbReference type="Gene3D" id="2.30.30.40">
    <property type="entry name" value="SH3 Domains"/>
    <property type="match status" value="1"/>
</dbReference>
<dbReference type="Proteomes" id="UP001596957">
    <property type="component" value="Unassembled WGS sequence"/>
</dbReference>
<accession>A0ABW2VF68</accession>
<feature type="chain" id="PRO_5046911757" description="Peptidase" evidence="1">
    <location>
        <begin position="30"/>
        <end position="112"/>
    </location>
</feature>